<proteinExistence type="inferred from homology"/>
<dbReference type="PANTHER" id="PTHR43113:SF1">
    <property type="entry name" value="1,4-DIHYDROXY-2-NAPHTHOYL-COA SYNTHASE, PEROXISOMAL"/>
    <property type="match status" value="1"/>
</dbReference>
<organism evidence="2 3">
    <name type="scientific">Heliophilum fasciatum</name>
    <dbReference type="NCBI Taxonomy" id="35700"/>
    <lineage>
        <taxon>Bacteria</taxon>
        <taxon>Bacillati</taxon>
        <taxon>Bacillota</taxon>
        <taxon>Clostridia</taxon>
        <taxon>Eubacteriales</taxon>
        <taxon>Heliobacteriaceae</taxon>
        <taxon>Heliophilum</taxon>
    </lineage>
</organism>
<protein>
    <submittedName>
        <fullName evidence="2">1,4-dihydroxy-2-naphthoyl-CoA synthase</fullName>
    </submittedName>
</protein>
<evidence type="ECO:0000313" key="3">
    <source>
        <dbReference type="Proteomes" id="UP000294813"/>
    </source>
</evidence>
<dbReference type="InterPro" id="IPR029045">
    <property type="entry name" value="ClpP/crotonase-like_dom_sf"/>
</dbReference>
<comment type="similarity">
    <text evidence="1">Belongs to the enoyl-CoA hydratase/isomerase family.</text>
</comment>
<comment type="caution">
    <text evidence="2">The sequence shown here is derived from an EMBL/GenBank/DDBJ whole genome shotgun (WGS) entry which is preliminary data.</text>
</comment>
<dbReference type="GO" id="GO:0005829">
    <property type="term" value="C:cytosol"/>
    <property type="evidence" value="ECO:0007669"/>
    <property type="project" value="TreeGrafter"/>
</dbReference>
<dbReference type="Gene3D" id="3.90.226.10">
    <property type="entry name" value="2-enoyl-CoA Hydratase, Chain A, domain 1"/>
    <property type="match status" value="1"/>
</dbReference>
<dbReference type="EMBL" id="SLXT01000013">
    <property type="protein sequence ID" value="TCP64008.1"/>
    <property type="molecule type" value="Genomic_DNA"/>
</dbReference>
<evidence type="ECO:0000256" key="1">
    <source>
        <dbReference type="RuleBase" id="RU003707"/>
    </source>
</evidence>
<dbReference type="AlphaFoldDB" id="A0A4R2RM62"/>
<dbReference type="PANTHER" id="PTHR43113">
    <property type="entry name" value="NUCLEOSIDE-DIPHOSPHATE-SUGAR EPIMERASE"/>
    <property type="match status" value="1"/>
</dbReference>
<dbReference type="Pfam" id="PF00378">
    <property type="entry name" value="ECH_1"/>
    <property type="match status" value="1"/>
</dbReference>
<name>A0A4R2RM62_9FIRM</name>
<gene>
    <name evidence="2" type="ORF">EDD73_11358</name>
</gene>
<dbReference type="GO" id="GO:0009234">
    <property type="term" value="P:menaquinone biosynthetic process"/>
    <property type="evidence" value="ECO:0007669"/>
    <property type="project" value="TreeGrafter"/>
</dbReference>
<sequence length="318" mass="35560">MARFTGQPAESFDFKEIIYEKKDWVATVTFNRPHVHNSYSTLTLQELTTAFRDASWDDSVAVVVLTGAGDKAFCTGGDVKEYADDYTVRPRDYWKWMGVFVECHDALRNIGKPTIAKINGIVAGGGNEFNMACDLAIMADTATIRQVGTMVGSVAAGGATQWLPIMVGDRRAREILFLCDPIPAQKCLEWGLVNQVVPREQLDEAVHTMAQQLINKFPECLRYTKQQLNYWKDLSWSNTIGHAREWLALHFASVEPYEGMKAFVEKRPKDYIGLRQKAADGRSSEFLWGPYTQACGSCGTKGIPQDFQFCGQCGTRLG</sequence>
<dbReference type="PROSITE" id="PS00166">
    <property type="entry name" value="ENOYL_COA_HYDRATASE"/>
    <property type="match status" value="1"/>
</dbReference>
<reference evidence="2 3" key="1">
    <citation type="submission" date="2019-03" db="EMBL/GenBank/DDBJ databases">
        <title>Genomic Encyclopedia of Type Strains, Phase IV (KMG-IV): sequencing the most valuable type-strain genomes for metagenomic binning, comparative biology and taxonomic classification.</title>
        <authorList>
            <person name="Goeker M."/>
        </authorList>
    </citation>
    <scope>NUCLEOTIDE SEQUENCE [LARGE SCALE GENOMIC DNA]</scope>
    <source>
        <strain evidence="2 3">DSM 11170</strain>
    </source>
</reference>
<dbReference type="InterPro" id="IPR001753">
    <property type="entry name" value="Enoyl-CoA_hydra/iso"/>
</dbReference>
<dbReference type="CDD" id="cd06558">
    <property type="entry name" value="crotonase-like"/>
    <property type="match status" value="1"/>
</dbReference>
<dbReference type="SUPFAM" id="SSF52096">
    <property type="entry name" value="ClpP/crotonase"/>
    <property type="match status" value="1"/>
</dbReference>
<dbReference type="GO" id="GO:0008935">
    <property type="term" value="F:1,4-dihydroxy-2-naphthoyl-CoA synthase activity"/>
    <property type="evidence" value="ECO:0007669"/>
    <property type="project" value="TreeGrafter"/>
</dbReference>
<dbReference type="RefSeq" id="WP_165876410.1">
    <property type="nucleotide sequence ID" value="NZ_JAOQNU010000012.1"/>
</dbReference>
<dbReference type="InterPro" id="IPR018376">
    <property type="entry name" value="Enoyl-CoA_hyd/isom_CS"/>
</dbReference>
<dbReference type="Proteomes" id="UP000294813">
    <property type="component" value="Unassembled WGS sequence"/>
</dbReference>
<keyword evidence="3" id="KW-1185">Reference proteome</keyword>
<evidence type="ECO:0000313" key="2">
    <source>
        <dbReference type="EMBL" id="TCP64008.1"/>
    </source>
</evidence>
<accession>A0A4R2RM62</accession>